<sequence>MNASRTARLALGDFLERTRGTGYLVSMAVMVYLGAGMLPANGSSYRTFVMSEVYRPVYGAAWVGTLSALLTGLYFMMVGHYLVKGSVERDRRTGVGAVLAATRVGRIEYLASKTLSSFAILMSMAAVSAVAALVTQQLLGEDRRVDVLATLLPFVLLTVPVALFAAASAVLFDCVPLLRGGLGNVVWFFAFGMLMMMGGLDTPGASPWRDVTGAHTVTTQVFEGLKAFDPSAATKPGDMNVGVNVNPKYRGVLLSTFPWKGLAWTAEAVGSRILWCAIAASLVGLAGVLFDRFENAPRSPLTRGVPLRWPFARPARRPEGAPAVTAATLSPARRGPAFLGVLRAELLLALHGQTWWWWGGALVLLGGQLFAPIAHVKAGWLPVAPFWPVFVWSAAGQRERRDGVASVLFSCARPVARLLPGAWLAGVCVGLAMGAPALVRFALAGDFASFGGWALGAAFASALATALGVWSGSSRFFEVLWLFLWYMGPMHAVPLFDYTGVTAARSGPLWSLYAGLTVALFVAAWAGRERQVRA</sequence>
<proteinExistence type="predicted"/>
<feature type="transmembrane region" description="Helical" evidence="1">
    <location>
        <begin position="60"/>
        <end position="83"/>
    </location>
</feature>
<feature type="transmembrane region" description="Helical" evidence="1">
    <location>
        <begin position="182"/>
        <end position="200"/>
    </location>
</feature>
<feature type="transmembrane region" description="Helical" evidence="1">
    <location>
        <begin position="21"/>
        <end position="40"/>
    </location>
</feature>
<dbReference type="Proteomes" id="UP000696931">
    <property type="component" value="Unassembled WGS sequence"/>
</dbReference>
<feature type="transmembrane region" description="Helical" evidence="1">
    <location>
        <begin position="477"/>
        <end position="496"/>
    </location>
</feature>
<feature type="transmembrane region" description="Helical" evidence="1">
    <location>
        <begin position="450"/>
        <end position="470"/>
    </location>
</feature>
<name>A0A933S9H7_UNCEI</name>
<accession>A0A933S9H7</accession>
<reference evidence="2" key="1">
    <citation type="submission" date="2020-07" db="EMBL/GenBank/DDBJ databases">
        <title>Huge and variable diversity of episymbiotic CPR bacteria and DPANN archaea in groundwater ecosystems.</title>
        <authorList>
            <person name="He C.Y."/>
            <person name="Keren R."/>
            <person name="Whittaker M."/>
            <person name="Farag I.F."/>
            <person name="Doudna J."/>
            <person name="Cate J.H.D."/>
            <person name="Banfield J.F."/>
        </authorList>
    </citation>
    <scope>NUCLEOTIDE SEQUENCE</scope>
    <source>
        <strain evidence="2">NC_groundwater_1813_Pr3_B-0.1um_71_17</strain>
    </source>
</reference>
<feature type="transmembrane region" description="Helical" evidence="1">
    <location>
        <begin position="355"/>
        <end position="374"/>
    </location>
</feature>
<feature type="transmembrane region" description="Helical" evidence="1">
    <location>
        <begin position="380"/>
        <end position="397"/>
    </location>
</feature>
<protein>
    <submittedName>
        <fullName evidence="2">Uncharacterized protein</fullName>
    </submittedName>
</protein>
<evidence type="ECO:0000313" key="2">
    <source>
        <dbReference type="EMBL" id="MBI5168437.1"/>
    </source>
</evidence>
<feature type="transmembrane region" description="Helical" evidence="1">
    <location>
        <begin position="118"/>
        <end position="139"/>
    </location>
</feature>
<feature type="transmembrane region" description="Helical" evidence="1">
    <location>
        <begin position="272"/>
        <end position="290"/>
    </location>
</feature>
<feature type="transmembrane region" description="Helical" evidence="1">
    <location>
        <begin position="418"/>
        <end position="438"/>
    </location>
</feature>
<keyword evidence="1" id="KW-0472">Membrane</keyword>
<keyword evidence="1" id="KW-1133">Transmembrane helix</keyword>
<evidence type="ECO:0000256" key="1">
    <source>
        <dbReference type="SAM" id="Phobius"/>
    </source>
</evidence>
<organism evidence="2 3">
    <name type="scientific">Eiseniibacteriota bacterium</name>
    <dbReference type="NCBI Taxonomy" id="2212470"/>
    <lineage>
        <taxon>Bacteria</taxon>
        <taxon>Candidatus Eiseniibacteriota</taxon>
    </lineage>
</organism>
<feature type="transmembrane region" description="Helical" evidence="1">
    <location>
        <begin position="508"/>
        <end position="527"/>
    </location>
</feature>
<dbReference type="EMBL" id="JACRIW010000023">
    <property type="protein sequence ID" value="MBI5168437.1"/>
    <property type="molecule type" value="Genomic_DNA"/>
</dbReference>
<dbReference type="AlphaFoldDB" id="A0A933S9H7"/>
<gene>
    <name evidence="2" type="ORF">HZA61_03015</name>
</gene>
<keyword evidence="1" id="KW-0812">Transmembrane</keyword>
<comment type="caution">
    <text evidence="2">The sequence shown here is derived from an EMBL/GenBank/DDBJ whole genome shotgun (WGS) entry which is preliminary data.</text>
</comment>
<evidence type="ECO:0000313" key="3">
    <source>
        <dbReference type="Proteomes" id="UP000696931"/>
    </source>
</evidence>
<feature type="transmembrane region" description="Helical" evidence="1">
    <location>
        <begin position="151"/>
        <end position="175"/>
    </location>
</feature>